<protein>
    <submittedName>
        <fullName evidence="1 2">Uncharacterized protein</fullName>
    </submittedName>
</protein>
<reference evidence="2" key="3">
    <citation type="submission" date="2020-12" db="UniProtKB">
        <authorList>
            <consortium name="EnsemblPlants"/>
        </authorList>
    </citation>
    <scope>IDENTIFICATION</scope>
</reference>
<reference evidence="1 3" key="1">
    <citation type="journal article" date="2008" name="Science">
        <title>The Physcomitrella genome reveals evolutionary insights into the conquest of land by plants.</title>
        <authorList>
            <person name="Rensing S."/>
            <person name="Lang D."/>
            <person name="Zimmer A."/>
            <person name="Terry A."/>
            <person name="Salamov A."/>
            <person name="Shapiro H."/>
            <person name="Nishiyama T."/>
            <person name="Perroud P.-F."/>
            <person name="Lindquist E."/>
            <person name="Kamisugi Y."/>
            <person name="Tanahashi T."/>
            <person name="Sakakibara K."/>
            <person name="Fujita T."/>
            <person name="Oishi K."/>
            <person name="Shin-I T."/>
            <person name="Kuroki Y."/>
            <person name="Toyoda A."/>
            <person name="Suzuki Y."/>
            <person name="Hashimoto A."/>
            <person name="Yamaguchi K."/>
            <person name="Sugano A."/>
            <person name="Kohara Y."/>
            <person name="Fujiyama A."/>
            <person name="Anterola A."/>
            <person name="Aoki S."/>
            <person name="Ashton N."/>
            <person name="Barbazuk W.B."/>
            <person name="Barker E."/>
            <person name="Bennetzen J."/>
            <person name="Bezanilla M."/>
            <person name="Blankenship R."/>
            <person name="Cho S.H."/>
            <person name="Dutcher S."/>
            <person name="Estelle M."/>
            <person name="Fawcett J.A."/>
            <person name="Gundlach H."/>
            <person name="Hanada K."/>
            <person name="Heyl A."/>
            <person name="Hicks K.A."/>
            <person name="Hugh J."/>
            <person name="Lohr M."/>
            <person name="Mayer K."/>
            <person name="Melkozernov A."/>
            <person name="Murata T."/>
            <person name="Nelson D."/>
            <person name="Pils B."/>
            <person name="Prigge M."/>
            <person name="Reiss B."/>
            <person name="Renner T."/>
            <person name="Rombauts S."/>
            <person name="Rushton P."/>
            <person name="Sanderfoot A."/>
            <person name="Schween G."/>
            <person name="Shiu S.-H."/>
            <person name="Stueber K."/>
            <person name="Theodoulou F.L."/>
            <person name="Tu H."/>
            <person name="Van de Peer Y."/>
            <person name="Verrier P.J."/>
            <person name="Waters E."/>
            <person name="Wood A."/>
            <person name="Yang L."/>
            <person name="Cove D."/>
            <person name="Cuming A."/>
            <person name="Hasebe M."/>
            <person name="Lucas S."/>
            <person name="Mishler D.B."/>
            <person name="Reski R."/>
            <person name="Grigoriev I."/>
            <person name="Quatrano R.S."/>
            <person name="Boore J.L."/>
        </authorList>
    </citation>
    <scope>NUCLEOTIDE SEQUENCE [LARGE SCALE GENOMIC DNA]</scope>
    <source>
        <strain evidence="2 3">cv. Gransden 2004</strain>
    </source>
</reference>
<dbReference type="Proteomes" id="UP000006727">
    <property type="component" value="Chromosome 1"/>
</dbReference>
<accession>A0A2K1L6Z9</accession>
<proteinExistence type="predicted"/>
<name>A0A2K1L6Z9_PHYPA</name>
<dbReference type="EnsemblPlants" id="Pp3c1_5870V3.1">
    <property type="protein sequence ID" value="Pp3c1_5870V3.1"/>
    <property type="gene ID" value="Pp3c1_5870"/>
</dbReference>
<dbReference type="EMBL" id="ABEU02000001">
    <property type="protein sequence ID" value="PNR61818.1"/>
    <property type="molecule type" value="Genomic_DNA"/>
</dbReference>
<dbReference type="PaxDb" id="3218-PP1S45_238V6.1"/>
<evidence type="ECO:0000313" key="1">
    <source>
        <dbReference type="EMBL" id="PNR61818.1"/>
    </source>
</evidence>
<dbReference type="RefSeq" id="XP_024377832.1">
    <property type="nucleotide sequence ID" value="XM_024522064.2"/>
</dbReference>
<dbReference type="EnsemblPlants" id="Pp3c1_5870V3.2">
    <property type="protein sequence ID" value="Pp3c1_5870V3.2"/>
    <property type="gene ID" value="Pp3c1_5870"/>
</dbReference>
<evidence type="ECO:0000313" key="3">
    <source>
        <dbReference type="Proteomes" id="UP000006727"/>
    </source>
</evidence>
<keyword evidence="3" id="KW-1185">Reference proteome</keyword>
<dbReference type="AlphaFoldDB" id="A0A2K1L6Z9"/>
<reference evidence="1 3" key="2">
    <citation type="journal article" date="2018" name="Plant J.">
        <title>The Physcomitrella patens chromosome-scale assembly reveals moss genome structure and evolution.</title>
        <authorList>
            <person name="Lang D."/>
            <person name="Ullrich K.K."/>
            <person name="Murat F."/>
            <person name="Fuchs J."/>
            <person name="Jenkins J."/>
            <person name="Haas F.B."/>
            <person name="Piednoel M."/>
            <person name="Gundlach H."/>
            <person name="Van Bel M."/>
            <person name="Meyberg R."/>
            <person name="Vives C."/>
            <person name="Morata J."/>
            <person name="Symeonidi A."/>
            <person name="Hiss M."/>
            <person name="Muchero W."/>
            <person name="Kamisugi Y."/>
            <person name="Saleh O."/>
            <person name="Blanc G."/>
            <person name="Decker E.L."/>
            <person name="van Gessel N."/>
            <person name="Grimwood J."/>
            <person name="Hayes R.D."/>
            <person name="Graham S.W."/>
            <person name="Gunter L.E."/>
            <person name="McDaniel S.F."/>
            <person name="Hoernstein S.N.W."/>
            <person name="Larsson A."/>
            <person name="Li F.W."/>
            <person name="Perroud P.F."/>
            <person name="Phillips J."/>
            <person name="Ranjan P."/>
            <person name="Rokshar D.S."/>
            <person name="Rothfels C.J."/>
            <person name="Schneider L."/>
            <person name="Shu S."/>
            <person name="Stevenson D.W."/>
            <person name="Thummler F."/>
            <person name="Tillich M."/>
            <person name="Villarreal Aguilar J.C."/>
            <person name="Widiez T."/>
            <person name="Wong G.K."/>
            <person name="Wymore A."/>
            <person name="Zhang Y."/>
            <person name="Zimmer A.D."/>
            <person name="Quatrano R.S."/>
            <person name="Mayer K.F.X."/>
            <person name="Goodstein D."/>
            <person name="Casacuberta J.M."/>
            <person name="Vandepoele K."/>
            <person name="Reski R."/>
            <person name="Cuming A.C."/>
            <person name="Tuskan G.A."/>
            <person name="Maumus F."/>
            <person name="Salse J."/>
            <person name="Schmutz J."/>
            <person name="Rensing S.A."/>
        </authorList>
    </citation>
    <scope>NUCLEOTIDE SEQUENCE [LARGE SCALE GENOMIC DNA]</scope>
    <source>
        <strain evidence="2 3">cv. Gransden 2004</strain>
    </source>
</reference>
<organism evidence="1">
    <name type="scientific">Physcomitrium patens</name>
    <name type="common">Spreading-leaved earth moss</name>
    <name type="synonym">Physcomitrella patens</name>
    <dbReference type="NCBI Taxonomy" id="3218"/>
    <lineage>
        <taxon>Eukaryota</taxon>
        <taxon>Viridiplantae</taxon>
        <taxon>Streptophyta</taxon>
        <taxon>Embryophyta</taxon>
        <taxon>Bryophyta</taxon>
        <taxon>Bryophytina</taxon>
        <taxon>Bryopsida</taxon>
        <taxon>Funariidae</taxon>
        <taxon>Funariales</taxon>
        <taxon>Funariaceae</taxon>
        <taxon>Physcomitrium</taxon>
    </lineage>
</organism>
<dbReference type="Gramene" id="Pp3c1_5870V3.1">
    <property type="protein sequence ID" value="Pp3c1_5870V3.1"/>
    <property type="gene ID" value="Pp3c1_5870"/>
</dbReference>
<sequence>MIMLVEAHSPLRSHRRATSPITKAVPIRTYRNITTFQGLIICSYVLGLRGSSCNYFPPLLYPVCTDLNQPDRLFTSCQKTKHSLADSRFARFRGQRLARLRCFQKVMMLITGLRGLMQGAVANVSRAPCSCWRGKWR</sequence>
<dbReference type="Gramene" id="Pp3c1_5870V3.2">
    <property type="protein sequence ID" value="Pp3c1_5870V3.2"/>
    <property type="gene ID" value="Pp3c1_5870"/>
</dbReference>
<evidence type="ECO:0000313" key="2">
    <source>
        <dbReference type="EnsemblPlants" id="Pp3c1_5870V3.1"/>
    </source>
</evidence>
<dbReference type="GeneID" id="112283419"/>
<gene>
    <name evidence="2" type="primary">LOC112283419</name>
    <name evidence="1" type="ORF">PHYPA_000242</name>
</gene>